<dbReference type="InterPro" id="IPR041275">
    <property type="entry name" value="EspB_PE"/>
</dbReference>
<proteinExistence type="predicted"/>
<dbReference type="SMR" id="A0A653FNI6"/>
<feature type="compositionally biased region" description="Basic and acidic residues" evidence="1">
    <location>
        <begin position="11"/>
        <end position="23"/>
    </location>
</feature>
<accession>A0A653FNI6</accession>
<dbReference type="KEGG" id="msh:LI98_00380"/>
<reference evidence="4" key="1">
    <citation type="submission" date="2019-05" db="EMBL/GenBank/DDBJ databases">
        <authorList>
            <person name="Naeem R."/>
            <person name="Antony C."/>
            <person name="Guan Q."/>
        </authorList>
    </citation>
    <scope>NUCLEOTIDE SEQUENCE</scope>
    <source>
        <strain evidence="4">1</strain>
    </source>
</reference>
<feature type="region of interest" description="Disordered" evidence="1">
    <location>
        <begin position="1"/>
        <end position="35"/>
    </location>
</feature>
<feature type="compositionally biased region" description="Basic and acidic residues" evidence="1">
    <location>
        <begin position="479"/>
        <end position="502"/>
    </location>
</feature>
<dbReference type="GeneID" id="93455001"/>
<feature type="compositionally biased region" description="Low complexity" evidence="1">
    <location>
        <begin position="424"/>
        <end position="434"/>
    </location>
</feature>
<feature type="domain" description="ESX-1 secretion-associated protein EspB PPE" evidence="3">
    <location>
        <begin position="135"/>
        <end position="282"/>
    </location>
</feature>
<dbReference type="RefSeq" id="WP_011726648.1">
    <property type="nucleotide sequence ID" value="NZ_CP009495.1"/>
</dbReference>
<feature type="compositionally biased region" description="Low complexity" evidence="1">
    <location>
        <begin position="350"/>
        <end position="363"/>
    </location>
</feature>
<dbReference type="EMBL" id="LR589666">
    <property type="protein sequence ID" value="VTP11270.1"/>
    <property type="molecule type" value="Genomic_DNA"/>
</dbReference>
<feature type="compositionally biased region" description="Gly residues" evidence="1">
    <location>
        <begin position="408"/>
        <end position="423"/>
    </location>
</feature>
<dbReference type="Pfam" id="PF21856">
    <property type="entry name" value="EspB_PPE"/>
    <property type="match status" value="1"/>
</dbReference>
<sequence>MSEELQYELPGLERKAHECESTRPEGPGDATKPDELATTASVYSKLMASAAKLKATFAAGDREGERIAAAIRAAAGAYQKIEEQKAAELSRQMNGSDAPPPAAEAVVPDMSGIPGPLAIPSMEYPSAAAAADEMDWEAAARIIHSGDTQALSMKYFRDQWRDYQSTLEGHGRHFANPAEGWAGAAAETCAEAQRRLSTWWADMGAECGRLAQEATTFVDAHDKLVANHPTLENVREFEETEWASEWDRQNAWAMLQEQSEDALEAYANGSQIQEIRPGKPPSIGGLPAVNDGDVQASPTSAPGGPGGPGSGTPGGGGAGGGGGTPEMPELPSTDPSMSPMSANSAGEEQSSGSPSSGGSPSGSPSGGSPSGGGAPSGAGMPDGGLPSDLPGGPDIPGLDDPSLKPASAGGGGGGGVGGGGGGMPAAPLGPAVGADSVSPSPSSTRGGGVGVPGGPGGGAGGMMGGGMGGMGAGHGQGQGKEKKRDPKLAPDEDLYTEDRAHTEGVIGHRARREKDSGKQQ</sequence>
<feature type="compositionally biased region" description="Gly residues" evidence="1">
    <location>
        <begin position="445"/>
        <end position="478"/>
    </location>
</feature>
<feature type="compositionally biased region" description="Polar residues" evidence="1">
    <location>
        <begin position="333"/>
        <end position="349"/>
    </location>
</feature>
<feature type="domain" description="ESX-1 secretion-associated protein EspB PE" evidence="2">
    <location>
        <begin position="11"/>
        <end position="84"/>
    </location>
</feature>
<dbReference type="InterPro" id="IPR054056">
    <property type="entry name" value="EspB_PPE"/>
</dbReference>
<dbReference type="KEGG" id="msn:LI99_00380"/>
<evidence type="ECO:0000256" key="1">
    <source>
        <dbReference type="SAM" id="MobiDB-lite"/>
    </source>
</evidence>
<evidence type="ECO:0000259" key="2">
    <source>
        <dbReference type="Pfam" id="PF18625"/>
    </source>
</evidence>
<feature type="region of interest" description="Disordered" evidence="1">
    <location>
        <begin position="273"/>
        <end position="520"/>
    </location>
</feature>
<dbReference type="AlphaFoldDB" id="A0A653FNI6"/>
<dbReference type="OMA" id="QNWEGVA"/>
<feature type="compositionally biased region" description="Gly residues" evidence="1">
    <location>
        <begin position="364"/>
        <end position="382"/>
    </location>
</feature>
<feature type="compositionally biased region" description="Low complexity" evidence="1">
    <location>
        <begin position="383"/>
        <end position="407"/>
    </location>
</feature>
<organism evidence="4">
    <name type="scientific">Mycolicibacterium smegmatis</name>
    <name type="common">Mycobacterium smegmatis</name>
    <dbReference type="NCBI Taxonomy" id="1772"/>
    <lineage>
        <taxon>Bacteria</taxon>
        <taxon>Bacillati</taxon>
        <taxon>Actinomycetota</taxon>
        <taxon>Actinomycetes</taxon>
        <taxon>Mycobacteriales</taxon>
        <taxon>Mycobacteriaceae</taxon>
        <taxon>Mycolicibacterium</taxon>
    </lineage>
</organism>
<dbReference type="Pfam" id="PF18625">
    <property type="entry name" value="EspB_PE"/>
    <property type="match status" value="1"/>
</dbReference>
<evidence type="ECO:0000259" key="3">
    <source>
        <dbReference type="Pfam" id="PF21856"/>
    </source>
</evidence>
<name>A0A653FNI6_MYCSM</name>
<evidence type="ECO:0000313" key="4">
    <source>
        <dbReference type="EMBL" id="VTP11270.1"/>
    </source>
</evidence>
<gene>
    <name evidence="4" type="primary">espB</name>
    <name evidence="4" type="ORF">BIN_B_05620</name>
</gene>
<feature type="compositionally biased region" description="Gly residues" evidence="1">
    <location>
        <begin position="303"/>
        <end position="324"/>
    </location>
</feature>
<protein>
    <submittedName>
        <fullName evidence="4">ESX-1 secretion-associated protein EspB</fullName>
    </submittedName>
</protein>